<comment type="caution">
    <text evidence="1">The sequence shown here is derived from an EMBL/GenBank/DDBJ whole genome shotgun (WGS) entry which is preliminary data.</text>
</comment>
<dbReference type="AlphaFoldDB" id="A0AAD6G9S0"/>
<dbReference type="EMBL" id="JAQIZZ010000008">
    <property type="protein sequence ID" value="KAJ5523774.1"/>
    <property type="molecule type" value="Genomic_DNA"/>
</dbReference>
<name>A0AAD6G9S0_9EURO</name>
<accession>A0AAD6G9S0</accession>
<keyword evidence="2" id="KW-1185">Reference proteome</keyword>
<organism evidence="1 2">
    <name type="scientific">Penicillium frequentans</name>
    <dbReference type="NCBI Taxonomy" id="3151616"/>
    <lineage>
        <taxon>Eukaryota</taxon>
        <taxon>Fungi</taxon>
        <taxon>Dikarya</taxon>
        <taxon>Ascomycota</taxon>
        <taxon>Pezizomycotina</taxon>
        <taxon>Eurotiomycetes</taxon>
        <taxon>Eurotiomycetidae</taxon>
        <taxon>Eurotiales</taxon>
        <taxon>Aspergillaceae</taxon>
        <taxon>Penicillium</taxon>
    </lineage>
</organism>
<proteinExistence type="predicted"/>
<gene>
    <name evidence="1" type="ORF">N7494_010424</name>
</gene>
<protein>
    <submittedName>
        <fullName evidence="1">Uncharacterized protein</fullName>
    </submittedName>
</protein>
<sequence length="83" mass="9472">MVKRQKGKFGSKAGDRWCVECGIKTGPGNNRYTAGNQIYEAYVVCINCREFREGASENGKHLSICQVCDTRRRRVIRATEEDR</sequence>
<evidence type="ECO:0000313" key="2">
    <source>
        <dbReference type="Proteomes" id="UP001220324"/>
    </source>
</evidence>
<reference evidence="1 2" key="1">
    <citation type="journal article" date="2023" name="IMA Fungus">
        <title>Comparative genomic study of the Penicillium genus elucidates a diverse pangenome and 15 lateral gene transfer events.</title>
        <authorList>
            <person name="Petersen C."/>
            <person name="Sorensen T."/>
            <person name="Nielsen M.R."/>
            <person name="Sondergaard T.E."/>
            <person name="Sorensen J.L."/>
            <person name="Fitzpatrick D.A."/>
            <person name="Frisvad J.C."/>
            <person name="Nielsen K.L."/>
        </authorList>
    </citation>
    <scope>NUCLEOTIDE SEQUENCE [LARGE SCALE GENOMIC DNA]</scope>
    <source>
        <strain evidence="1 2">IBT 35679</strain>
    </source>
</reference>
<dbReference type="Proteomes" id="UP001220324">
    <property type="component" value="Unassembled WGS sequence"/>
</dbReference>
<evidence type="ECO:0000313" key="1">
    <source>
        <dbReference type="EMBL" id="KAJ5523774.1"/>
    </source>
</evidence>